<comment type="caution">
    <text evidence="1">The sequence shown here is derived from an EMBL/GenBank/DDBJ whole genome shotgun (WGS) entry which is preliminary data.</text>
</comment>
<keyword evidence="2" id="KW-1185">Reference proteome</keyword>
<dbReference type="EMBL" id="RFFI01000009">
    <property type="protein sequence ID" value="RMI13812.1"/>
    <property type="molecule type" value="Genomic_DNA"/>
</dbReference>
<evidence type="ECO:0000313" key="2">
    <source>
        <dbReference type="Proteomes" id="UP000269289"/>
    </source>
</evidence>
<name>A0A3M2JJ44_9CELL</name>
<sequence>MRRARLAQHDGDPDLVRHLGARLDVEARSAHPKVAQRVLLRRFDEDLPDDPADRVRESARRWARAEAGGIDADAMLAEHHAALVALRGAER</sequence>
<reference evidence="1 2" key="1">
    <citation type="submission" date="2018-10" db="EMBL/GenBank/DDBJ databases">
        <title>Isolation, diversity and antifungal activity of actinobacteria from wheat.</title>
        <authorList>
            <person name="Han C."/>
        </authorList>
    </citation>
    <scope>NUCLEOTIDE SEQUENCE [LARGE SCALE GENOMIC DNA]</scope>
    <source>
        <strain evidence="1 2">NEAU-YY56</strain>
    </source>
</reference>
<organism evidence="1 2">
    <name type="scientific">Cellulomonas triticagri</name>
    <dbReference type="NCBI Taxonomy" id="2483352"/>
    <lineage>
        <taxon>Bacteria</taxon>
        <taxon>Bacillati</taxon>
        <taxon>Actinomycetota</taxon>
        <taxon>Actinomycetes</taxon>
        <taxon>Micrococcales</taxon>
        <taxon>Cellulomonadaceae</taxon>
        <taxon>Cellulomonas</taxon>
    </lineage>
</organism>
<accession>A0A3M2JJ44</accession>
<evidence type="ECO:0000313" key="1">
    <source>
        <dbReference type="EMBL" id="RMI13812.1"/>
    </source>
</evidence>
<dbReference type="Proteomes" id="UP000269289">
    <property type="component" value="Unassembled WGS sequence"/>
</dbReference>
<dbReference type="RefSeq" id="WP_122147970.1">
    <property type="nucleotide sequence ID" value="NZ_RFFI01000009.1"/>
</dbReference>
<gene>
    <name evidence="1" type="ORF">EBM89_02960</name>
</gene>
<proteinExistence type="predicted"/>
<protein>
    <submittedName>
        <fullName evidence="1">Uncharacterized protein</fullName>
    </submittedName>
</protein>
<dbReference type="AlphaFoldDB" id="A0A3M2JJ44"/>